<comment type="similarity">
    <text evidence="1 2">Belongs to the serpin family.</text>
</comment>
<dbReference type="InterPro" id="IPR042178">
    <property type="entry name" value="Serpin_sf_1"/>
</dbReference>
<dbReference type="AlphaFoldDB" id="A0A022QBM8"/>
<dbReference type="InterPro" id="IPR000215">
    <property type="entry name" value="Serpin_fam"/>
</dbReference>
<accession>A0A022QBM8</accession>
<feature type="region of interest" description="Disordered" evidence="3">
    <location>
        <begin position="1"/>
        <end position="43"/>
    </location>
</feature>
<dbReference type="InterPro" id="IPR023795">
    <property type="entry name" value="Serpin_CS"/>
</dbReference>
<dbReference type="PANTHER" id="PTHR11461">
    <property type="entry name" value="SERINE PROTEASE INHIBITOR, SERPIN"/>
    <property type="match status" value="1"/>
</dbReference>
<evidence type="ECO:0000313" key="5">
    <source>
        <dbReference type="EMBL" id="EYU25366.1"/>
    </source>
</evidence>
<evidence type="ECO:0000256" key="1">
    <source>
        <dbReference type="ARBA" id="ARBA00009500"/>
    </source>
</evidence>
<feature type="non-terminal residue" evidence="5">
    <location>
        <position position="422"/>
    </location>
</feature>
<dbReference type="InterPro" id="IPR036186">
    <property type="entry name" value="Serpin_sf"/>
</dbReference>
<dbReference type="SMART" id="SM00093">
    <property type="entry name" value="SERPIN"/>
    <property type="match status" value="1"/>
</dbReference>
<dbReference type="PROSITE" id="PS00284">
    <property type="entry name" value="SERPIN"/>
    <property type="match status" value="1"/>
</dbReference>
<feature type="compositionally biased region" description="Basic and acidic residues" evidence="3">
    <location>
        <begin position="1"/>
        <end position="10"/>
    </location>
</feature>
<protein>
    <recommendedName>
        <fullName evidence="4">Serpin domain-containing protein</fullName>
    </recommendedName>
</protein>
<dbReference type="SUPFAM" id="SSF56574">
    <property type="entry name" value="Serpins"/>
    <property type="match status" value="1"/>
</dbReference>
<feature type="compositionally biased region" description="Basic residues" evidence="3">
    <location>
        <begin position="11"/>
        <end position="23"/>
    </location>
</feature>
<dbReference type="PANTHER" id="PTHR11461:SF211">
    <property type="entry name" value="GH10112P-RELATED"/>
    <property type="match status" value="1"/>
</dbReference>
<evidence type="ECO:0000256" key="3">
    <source>
        <dbReference type="SAM" id="MobiDB-lite"/>
    </source>
</evidence>
<dbReference type="STRING" id="4155.A0A022QBM8"/>
<dbReference type="Proteomes" id="UP000030748">
    <property type="component" value="Unassembled WGS sequence"/>
</dbReference>
<evidence type="ECO:0000313" key="6">
    <source>
        <dbReference type="Proteomes" id="UP000030748"/>
    </source>
</evidence>
<proteinExistence type="inferred from homology"/>
<keyword evidence="6" id="KW-1185">Reference proteome</keyword>
<dbReference type="InterPro" id="IPR023796">
    <property type="entry name" value="Serpin_dom"/>
</dbReference>
<dbReference type="Gene3D" id="3.30.497.10">
    <property type="entry name" value="Antithrombin, subunit I, domain 2"/>
    <property type="match status" value="1"/>
</dbReference>
<dbReference type="eggNOG" id="KOG2392">
    <property type="taxonomic scope" value="Eukaryota"/>
</dbReference>
<evidence type="ECO:0000256" key="2">
    <source>
        <dbReference type="RuleBase" id="RU000411"/>
    </source>
</evidence>
<evidence type="ECO:0000259" key="4">
    <source>
        <dbReference type="SMART" id="SM00093"/>
    </source>
</evidence>
<organism evidence="5 6">
    <name type="scientific">Erythranthe guttata</name>
    <name type="common">Yellow monkey flower</name>
    <name type="synonym">Mimulus guttatus</name>
    <dbReference type="NCBI Taxonomy" id="4155"/>
    <lineage>
        <taxon>Eukaryota</taxon>
        <taxon>Viridiplantae</taxon>
        <taxon>Streptophyta</taxon>
        <taxon>Embryophyta</taxon>
        <taxon>Tracheophyta</taxon>
        <taxon>Spermatophyta</taxon>
        <taxon>Magnoliopsida</taxon>
        <taxon>eudicotyledons</taxon>
        <taxon>Gunneridae</taxon>
        <taxon>Pentapetalae</taxon>
        <taxon>asterids</taxon>
        <taxon>lamiids</taxon>
        <taxon>Lamiales</taxon>
        <taxon>Phrymaceae</taxon>
        <taxon>Erythranthe</taxon>
    </lineage>
</organism>
<dbReference type="GO" id="GO:0004867">
    <property type="term" value="F:serine-type endopeptidase inhibitor activity"/>
    <property type="evidence" value="ECO:0007669"/>
    <property type="project" value="InterPro"/>
</dbReference>
<dbReference type="CDD" id="cd02043">
    <property type="entry name" value="serpinP_plants"/>
    <property type="match status" value="1"/>
</dbReference>
<sequence>MSPPSKLERVSKRKIQKRRHKKTDNRTTKNTHNGGGAPTEPIPVNEADFSLSLSNHVISTFAKDKNLVISPLSIRVLLGLVAAGSNGPTRDQLLGFLKSDTVEELNSFSSNLVTHVFADGEPLGGPRLSIANGVWIDRSLRLKPSFEEIVHSSYMAASDHVDFRTKADKVRKKVNAWAEKETNGLIKDLLPPGSVDYMTRLIVANAVYFKGAWLDKFDTSHTKDDKFFLLDGSTVKVPFMTDRRMQYVRAFDGFKVLRLPYKQGKDKRKFSMYFFLPDAKDGLPALLERAGSESGFIESHLPEYKVSVRRFRIPKFKIGFEFEASRILAGLGVVLPFRMGGLTEMVDSDIDGKELYVSGIFQKAFVEVNEQGTEAAAASALRMMGGCMRNSVKIIEYVDFVADHPFMFVIREDVSGVVLFVG</sequence>
<dbReference type="EMBL" id="KI632002">
    <property type="protein sequence ID" value="EYU25366.1"/>
    <property type="molecule type" value="Genomic_DNA"/>
</dbReference>
<gene>
    <name evidence="5" type="ORF">MIMGU_mgv1a025596mg</name>
</gene>
<dbReference type="GO" id="GO:0005615">
    <property type="term" value="C:extracellular space"/>
    <property type="evidence" value="ECO:0000318"/>
    <property type="project" value="GO_Central"/>
</dbReference>
<feature type="domain" description="Serpin" evidence="4">
    <location>
        <begin position="51"/>
        <end position="422"/>
    </location>
</feature>
<dbReference type="MEROPS" id="I04.087"/>
<dbReference type="Pfam" id="PF00079">
    <property type="entry name" value="Serpin"/>
    <property type="match status" value="1"/>
</dbReference>
<name>A0A022QBM8_ERYGU</name>
<dbReference type="InterPro" id="IPR042185">
    <property type="entry name" value="Serpin_sf_2"/>
</dbReference>
<dbReference type="Gene3D" id="2.30.39.10">
    <property type="entry name" value="Alpha-1-antitrypsin, domain 1"/>
    <property type="match status" value="1"/>
</dbReference>
<reference evidence="5 6" key="1">
    <citation type="journal article" date="2013" name="Proc. Natl. Acad. Sci. U.S.A.">
        <title>Fine-scale variation in meiotic recombination in Mimulus inferred from population shotgun sequencing.</title>
        <authorList>
            <person name="Hellsten U."/>
            <person name="Wright K.M."/>
            <person name="Jenkins J."/>
            <person name="Shu S."/>
            <person name="Yuan Y."/>
            <person name="Wessler S.R."/>
            <person name="Schmutz J."/>
            <person name="Willis J.H."/>
            <person name="Rokhsar D.S."/>
        </authorList>
    </citation>
    <scope>NUCLEOTIDE SEQUENCE [LARGE SCALE GENOMIC DNA]</scope>
    <source>
        <strain evidence="6">cv. DUN x IM62</strain>
    </source>
</reference>